<dbReference type="EC" id="6.2.1.1" evidence="3"/>
<dbReference type="Proteomes" id="UP000327191">
    <property type="component" value="Unassembled WGS sequence"/>
</dbReference>
<dbReference type="GO" id="GO:0003987">
    <property type="term" value="F:acetate-CoA ligase activity"/>
    <property type="evidence" value="ECO:0007669"/>
    <property type="project" value="UniProtKB-EC"/>
</dbReference>
<dbReference type="Gene3D" id="3.40.50.12780">
    <property type="entry name" value="N-terminal domain of ligase-like"/>
    <property type="match status" value="1"/>
</dbReference>
<proteinExistence type="predicted"/>
<dbReference type="InterPro" id="IPR042099">
    <property type="entry name" value="ANL_N_sf"/>
</dbReference>
<dbReference type="InterPro" id="IPR000873">
    <property type="entry name" value="AMP-dep_synth/lig_dom"/>
</dbReference>
<dbReference type="Pfam" id="PF00501">
    <property type="entry name" value="AMP-binding"/>
    <property type="match status" value="1"/>
</dbReference>
<dbReference type="PANTHER" id="PTHR24095:SF243">
    <property type="entry name" value="ACETYL-COENZYME A SYNTHETASE"/>
    <property type="match status" value="1"/>
</dbReference>
<sequence length="148" mass="16916">MGAQAVYRIVRDNDRLIDRFLRNDTQHRPENFFLGDPRCGIYVGEYCRSSVEALFKTRHTFRSAANEFCAQVAIIWEGDDPAESRNITYRERHEQVCKFANALRGQDVHRGDVVTIYMPMTPEAVVAMLAWHVGTTRVVCCGEGLVFS</sequence>
<gene>
    <name evidence="3" type="primary">acs_1</name>
    <name evidence="3" type="ORF">PS938_01258</name>
</gene>
<organism evidence="3 4">
    <name type="scientific">Pseudomonas fluorescens</name>
    <dbReference type="NCBI Taxonomy" id="294"/>
    <lineage>
        <taxon>Bacteria</taxon>
        <taxon>Pseudomonadati</taxon>
        <taxon>Pseudomonadota</taxon>
        <taxon>Gammaproteobacteria</taxon>
        <taxon>Pseudomonadales</taxon>
        <taxon>Pseudomonadaceae</taxon>
        <taxon>Pseudomonas</taxon>
    </lineage>
</organism>
<evidence type="ECO:0000256" key="1">
    <source>
        <dbReference type="ARBA" id="ARBA00022990"/>
    </source>
</evidence>
<dbReference type="AlphaFoldDB" id="A0A5E7SM00"/>
<dbReference type="SUPFAM" id="SSF56801">
    <property type="entry name" value="Acetyl-CoA synthetase-like"/>
    <property type="match status" value="1"/>
</dbReference>
<evidence type="ECO:0000313" key="4">
    <source>
        <dbReference type="Proteomes" id="UP000327191"/>
    </source>
</evidence>
<evidence type="ECO:0000259" key="2">
    <source>
        <dbReference type="Pfam" id="PF00501"/>
    </source>
</evidence>
<evidence type="ECO:0000313" key="3">
    <source>
        <dbReference type="EMBL" id="VVP87359.1"/>
    </source>
</evidence>
<dbReference type="GO" id="GO:0005829">
    <property type="term" value="C:cytosol"/>
    <property type="evidence" value="ECO:0007669"/>
    <property type="project" value="TreeGrafter"/>
</dbReference>
<dbReference type="PANTHER" id="PTHR24095">
    <property type="entry name" value="ACETYL-COENZYME A SYNTHETASE"/>
    <property type="match status" value="1"/>
</dbReference>
<reference evidence="3 4" key="1">
    <citation type="submission" date="2019-09" db="EMBL/GenBank/DDBJ databases">
        <authorList>
            <person name="Chandra G."/>
            <person name="Truman W A."/>
        </authorList>
    </citation>
    <scope>NUCLEOTIDE SEQUENCE [LARGE SCALE GENOMIC DNA]</scope>
    <source>
        <strain evidence="3">PS938</strain>
    </source>
</reference>
<dbReference type="GO" id="GO:0006085">
    <property type="term" value="P:acetyl-CoA biosynthetic process"/>
    <property type="evidence" value="ECO:0007669"/>
    <property type="project" value="TreeGrafter"/>
</dbReference>
<feature type="domain" description="AMP-dependent synthetase/ligase" evidence="2">
    <location>
        <begin position="61"/>
        <end position="130"/>
    </location>
</feature>
<keyword evidence="3" id="KW-0436">Ligase</keyword>
<name>A0A5E7SM00_PSEFL</name>
<accession>A0A5E7SM00</accession>
<keyword evidence="1" id="KW-0007">Acetylation</keyword>
<protein>
    <submittedName>
        <fullName evidence="3">Acetyl-coenzyme A synthetase</fullName>
        <ecNumber evidence="3">6.2.1.1</ecNumber>
    </submittedName>
</protein>
<dbReference type="EMBL" id="CABVJE010000004">
    <property type="protein sequence ID" value="VVP87359.1"/>
    <property type="molecule type" value="Genomic_DNA"/>
</dbReference>